<dbReference type="RefSeq" id="WP_005887353.1">
    <property type="nucleotide sequence ID" value="NZ_CP028102.1"/>
</dbReference>
<dbReference type="GeneID" id="62763992"/>
<sequence>MEYIKDFLKNEDRESFDKLWENCTKLVWIDWREYDEDIINYIENVIQSGKLIGKNEDTDNKMGFNIIIEWNGKKYKISYPNEEGSDRDTTIKTLNKVIQPEYEIRLFMESLGSDTLAFVPLSKEEWEELEKEFGEEKVNYYFSKIKDNSKMFDLDMDELFKILDKRKEIKNFFD</sequence>
<protein>
    <submittedName>
        <fullName evidence="1">Uncharacterized protein</fullName>
    </submittedName>
</protein>
<evidence type="ECO:0000313" key="1">
    <source>
        <dbReference type="EMBL" id="AVQ19523.1"/>
    </source>
</evidence>
<proteinExistence type="predicted"/>
<accession>A0ABN5JAR6</accession>
<dbReference type="EMBL" id="CP028102">
    <property type="protein sequence ID" value="AVQ19523.1"/>
    <property type="molecule type" value="Genomic_DNA"/>
</dbReference>
<evidence type="ECO:0000313" key="2">
    <source>
        <dbReference type="Proteomes" id="UP000240258"/>
    </source>
</evidence>
<organism evidence="1 2">
    <name type="scientific">Fusobacterium mortiferum ATCC 9817</name>
    <dbReference type="NCBI Taxonomy" id="469616"/>
    <lineage>
        <taxon>Bacteria</taxon>
        <taxon>Fusobacteriati</taxon>
        <taxon>Fusobacteriota</taxon>
        <taxon>Fusobacteriia</taxon>
        <taxon>Fusobacteriales</taxon>
        <taxon>Fusobacteriaceae</taxon>
        <taxon>Fusobacterium</taxon>
    </lineage>
</organism>
<gene>
    <name evidence="1" type="ORF">C4N19_10645</name>
</gene>
<reference evidence="2" key="1">
    <citation type="journal article" date="2018" name="MSphere">
        <title>Fusobacterium Genomics Using MinION and Illumina Sequencing Enables Genome Completion and Correction.</title>
        <authorList>
            <person name="Todd S.M."/>
            <person name="Settlage R.E."/>
            <person name="Lahmers K.K."/>
            <person name="Slade D.J."/>
        </authorList>
    </citation>
    <scope>NUCLEOTIDE SEQUENCE [LARGE SCALE GENOMIC DNA]</scope>
    <source>
        <strain evidence="2">ATCC 9817</strain>
    </source>
</reference>
<keyword evidence="2" id="KW-1185">Reference proteome</keyword>
<name>A0ABN5JAR6_FUSMR</name>
<dbReference type="Proteomes" id="UP000240258">
    <property type="component" value="Chromosome"/>
</dbReference>